<gene>
    <name evidence="5" type="ORF">FRACYDRAFT_241929</name>
</gene>
<evidence type="ECO:0000313" key="6">
    <source>
        <dbReference type="Proteomes" id="UP000095751"/>
    </source>
</evidence>
<organism evidence="5 6">
    <name type="scientific">Fragilariopsis cylindrus CCMP1102</name>
    <dbReference type="NCBI Taxonomy" id="635003"/>
    <lineage>
        <taxon>Eukaryota</taxon>
        <taxon>Sar</taxon>
        <taxon>Stramenopiles</taxon>
        <taxon>Ochrophyta</taxon>
        <taxon>Bacillariophyta</taxon>
        <taxon>Bacillariophyceae</taxon>
        <taxon>Bacillariophycidae</taxon>
        <taxon>Bacillariales</taxon>
        <taxon>Bacillariaceae</taxon>
        <taxon>Fragilariopsis</taxon>
    </lineage>
</organism>
<keyword evidence="1" id="KW-1015">Disulfide bond</keyword>
<keyword evidence="2" id="KW-0812">Transmembrane</keyword>
<protein>
    <recommendedName>
        <fullName evidence="4">EGF-like domain-containing protein</fullName>
    </recommendedName>
</protein>
<feature type="chain" id="PRO_5009192704" description="EGF-like domain-containing protein" evidence="3">
    <location>
        <begin position="24"/>
        <end position="365"/>
    </location>
</feature>
<proteinExistence type="predicted"/>
<dbReference type="PANTHER" id="PTHR24044:SF420">
    <property type="entry name" value="DELTA AND NOTCH-LIKE EPIDERMAL GROWTH FACTOR-RELATED RECEPTOR ISOFORM X1"/>
    <property type="match status" value="1"/>
</dbReference>
<dbReference type="InterPro" id="IPR000742">
    <property type="entry name" value="EGF"/>
</dbReference>
<evidence type="ECO:0000256" key="2">
    <source>
        <dbReference type="SAM" id="Phobius"/>
    </source>
</evidence>
<keyword evidence="6" id="KW-1185">Reference proteome</keyword>
<feature type="disulfide bond" evidence="1">
    <location>
        <begin position="38"/>
        <end position="48"/>
    </location>
</feature>
<dbReference type="KEGG" id="fcy:FRACYDRAFT_241929"/>
<keyword evidence="3" id="KW-0732">Signal</keyword>
<keyword evidence="2" id="KW-0472">Membrane</keyword>
<dbReference type="PROSITE" id="PS01186">
    <property type="entry name" value="EGF_2"/>
    <property type="match status" value="1"/>
</dbReference>
<dbReference type="AlphaFoldDB" id="A0A1E7F5X4"/>
<feature type="signal peptide" evidence="3">
    <location>
        <begin position="1"/>
        <end position="23"/>
    </location>
</feature>
<dbReference type="PROSITE" id="PS50026">
    <property type="entry name" value="EGF_3"/>
    <property type="match status" value="1"/>
</dbReference>
<evidence type="ECO:0000256" key="3">
    <source>
        <dbReference type="SAM" id="SignalP"/>
    </source>
</evidence>
<dbReference type="InterPro" id="IPR050906">
    <property type="entry name" value="Notch_signaling"/>
</dbReference>
<dbReference type="EMBL" id="KV784361">
    <property type="protein sequence ID" value="OEU13588.1"/>
    <property type="molecule type" value="Genomic_DNA"/>
</dbReference>
<dbReference type="PANTHER" id="PTHR24044">
    <property type="entry name" value="NOTCH LIGAND FAMILY MEMBER"/>
    <property type="match status" value="1"/>
</dbReference>
<dbReference type="Gene3D" id="2.10.25.10">
    <property type="entry name" value="Laminin"/>
    <property type="match status" value="1"/>
</dbReference>
<keyword evidence="1" id="KW-0245">EGF-like domain</keyword>
<dbReference type="SMART" id="SM00181">
    <property type="entry name" value="EGF"/>
    <property type="match status" value="2"/>
</dbReference>
<accession>A0A1E7F5X4</accession>
<dbReference type="InParanoid" id="A0A1E7F5X4"/>
<comment type="caution">
    <text evidence="1">Lacks conserved residue(s) required for the propagation of feature annotation.</text>
</comment>
<dbReference type="GO" id="GO:0005112">
    <property type="term" value="F:Notch binding"/>
    <property type="evidence" value="ECO:0007669"/>
    <property type="project" value="TreeGrafter"/>
</dbReference>
<evidence type="ECO:0000259" key="4">
    <source>
        <dbReference type="PROSITE" id="PS50026"/>
    </source>
</evidence>
<dbReference type="Proteomes" id="UP000095751">
    <property type="component" value="Unassembled WGS sequence"/>
</dbReference>
<evidence type="ECO:0000256" key="1">
    <source>
        <dbReference type="PROSITE-ProRule" id="PRU00076"/>
    </source>
</evidence>
<reference evidence="5 6" key="1">
    <citation type="submission" date="2016-09" db="EMBL/GenBank/DDBJ databases">
        <title>Extensive genetic diversity and differential bi-allelic expression allows diatom success in the polar Southern Ocean.</title>
        <authorList>
            <consortium name="DOE Joint Genome Institute"/>
            <person name="Mock T."/>
            <person name="Otillar R.P."/>
            <person name="Strauss J."/>
            <person name="Dupont C."/>
            <person name="Frickenhaus S."/>
            <person name="Maumus F."/>
            <person name="Mcmullan M."/>
            <person name="Sanges R."/>
            <person name="Schmutz J."/>
            <person name="Toseland A."/>
            <person name="Valas R."/>
            <person name="Veluchamy A."/>
            <person name="Ward B.J."/>
            <person name="Allen A."/>
            <person name="Barry K."/>
            <person name="Falciatore A."/>
            <person name="Ferrante M."/>
            <person name="Fortunato A.E."/>
            <person name="Gloeckner G."/>
            <person name="Gruber A."/>
            <person name="Hipkin R."/>
            <person name="Janech M."/>
            <person name="Kroth P."/>
            <person name="Leese F."/>
            <person name="Lindquist E."/>
            <person name="Lyon B.R."/>
            <person name="Martin J."/>
            <person name="Mayer C."/>
            <person name="Parker M."/>
            <person name="Quesneville H."/>
            <person name="Raymond J."/>
            <person name="Uhlig C."/>
            <person name="Valentin K.U."/>
            <person name="Worden A.Z."/>
            <person name="Armbrust E.V."/>
            <person name="Bowler C."/>
            <person name="Green B."/>
            <person name="Moulton V."/>
            <person name="Van Oosterhout C."/>
            <person name="Grigoriev I."/>
        </authorList>
    </citation>
    <scope>NUCLEOTIDE SEQUENCE [LARGE SCALE GENOMIC DNA]</scope>
    <source>
        <strain evidence="5 6">CCMP1102</strain>
    </source>
</reference>
<dbReference type="OrthoDB" id="47399at2759"/>
<evidence type="ECO:0000313" key="5">
    <source>
        <dbReference type="EMBL" id="OEU13588.1"/>
    </source>
</evidence>
<feature type="disulfide bond" evidence="1">
    <location>
        <begin position="73"/>
        <end position="82"/>
    </location>
</feature>
<feature type="transmembrane region" description="Helical" evidence="2">
    <location>
        <begin position="225"/>
        <end position="248"/>
    </location>
</feature>
<feature type="domain" description="EGF-like" evidence="4">
    <location>
        <begin position="34"/>
        <end position="83"/>
    </location>
</feature>
<keyword evidence="2" id="KW-1133">Transmembrane helix</keyword>
<dbReference type="PROSITE" id="PS00022">
    <property type="entry name" value="EGF_1"/>
    <property type="match status" value="2"/>
</dbReference>
<sequence>MISLIRCLPVLLFIVVLITAIKANDAPSDGIFWEFSSCTLQCANGGKCHFLSGTADILARIAQSNGLVETCVCDPGYFGHTCQYTIEECSPNNDTTTPIDSPWGCDCSLADSLSNFAGRMCRKPITEYCSRVFDIHKPISFCTNGGRCRQDIIGGALDRGGGDKTGCICHEDFHGPHCEFTRRTKSNDNGILEVDHEDVAMWENNGLSSLKTTGSHNTTKRSTDYTGVLLLSVFGPLFLGLLTILVYINREGLVDYFKPVFNNWRRTRNKRKLLRTWNESTRTSNSNACTDYLVALAAYANDNFVWRRSTEKTGLSRTWDRSAYDPSIEVHKHCDYFDEDTPFDDEGIISPDNKKELRTILEEDK</sequence>
<name>A0A1E7F5X4_9STRA</name>
<dbReference type="SUPFAM" id="SSF57196">
    <property type="entry name" value="EGF/Laminin"/>
    <property type="match status" value="1"/>
</dbReference>